<organism evidence="2 3">
    <name type="scientific">Luteolibacter yonseiensis</name>
    <dbReference type="NCBI Taxonomy" id="1144680"/>
    <lineage>
        <taxon>Bacteria</taxon>
        <taxon>Pseudomonadati</taxon>
        <taxon>Verrucomicrobiota</taxon>
        <taxon>Verrucomicrobiia</taxon>
        <taxon>Verrucomicrobiales</taxon>
        <taxon>Verrucomicrobiaceae</taxon>
        <taxon>Luteolibacter</taxon>
    </lineage>
</organism>
<dbReference type="EMBL" id="JAENIK010000011">
    <property type="protein sequence ID" value="MBK1816471.1"/>
    <property type="molecule type" value="Genomic_DNA"/>
</dbReference>
<name>A0A934VC03_9BACT</name>
<gene>
    <name evidence="2" type="ORF">JIN84_12665</name>
</gene>
<accession>A0A934VC03</accession>
<protein>
    <submittedName>
        <fullName evidence="2">Uncharacterized protein</fullName>
    </submittedName>
</protein>
<comment type="caution">
    <text evidence="2">The sequence shown here is derived from an EMBL/GenBank/DDBJ whole genome shotgun (WGS) entry which is preliminary data.</text>
</comment>
<dbReference type="RefSeq" id="WP_200351405.1">
    <property type="nucleotide sequence ID" value="NZ_BAABHZ010000006.1"/>
</dbReference>
<dbReference type="Proteomes" id="UP000600139">
    <property type="component" value="Unassembled WGS sequence"/>
</dbReference>
<evidence type="ECO:0000313" key="2">
    <source>
        <dbReference type="EMBL" id="MBK1816471.1"/>
    </source>
</evidence>
<feature type="transmembrane region" description="Helical" evidence="1">
    <location>
        <begin position="30"/>
        <end position="49"/>
    </location>
</feature>
<sequence>MKPIIYLLCNLVVLIYGIHAAAVHGGTLAWLIVLTSIIVGLAISGKFGFGPGQFHKISWRRTALHGRIRPVVHRHY</sequence>
<keyword evidence="1" id="KW-0812">Transmembrane</keyword>
<dbReference type="AlphaFoldDB" id="A0A934VC03"/>
<proteinExistence type="predicted"/>
<reference evidence="2" key="1">
    <citation type="submission" date="2021-01" db="EMBL/GenBank/DDBJ databases">
        <title>Modified the classification status of verrucomicrobia.</title>
        <authorList>
            <person name="Feng X."/>
        </authorList>
    </citation>
    <scope>NUCLEOTIDE SEQUENCE</scope>
    <source>
        <strain evidence="2">JCM 18052</strain>
    </source>
</reference>
<evidence type="ECO:0000313" key="3">
    <source>
        <dbReference type="Proteomes" id="UP000600139"/>
    </source>
</evidence>
<keyword evidence="1" id="KW-0472">Membrane</keyword>
<keyword evidence="1" id="KW-1133">Transmembrane helix</keyword>
<evidence type="ECO:0000256" key="1">
    <source>
        <dbReference type="SAM" id="Phobius"/>
    </source>
</evidence>
<keyword evidence="3" id="KW-1185">Reference proteome</keyword>